<dbReference type="Proteomes" id="UP000009038">
    <property type="component" value="Unassembled WGS sequence"/>
</dbReference>
<protein>
    <recommendedName>
        <fullName evidence="2">BTB domain-containing protein</fullName>
    </recommendedName>
</protein>
<accession>G3XQG9</accession>
<feature type="domain" description="BTB" evidence="2">
    <location>
        <begin position="51"/>
        <end position="117"/>
    </location>
</feature>
<dbReference type="EMBL" id="ACJE01000004">
    <property type="protein sequence ID" value="EHA26111.1"/>
    <property type="molecule type" value="Genomic_DNA"/>
</dbReference>
<comment type="caution">
    <text evidence="3">The sequence shown here is derived from an EMBL/GenBank/DDBJ whole genome shotgun (WGS) entry which is preliminary data.</text>
</comment>
<dbReference type="InterPro" id="IPR000210">
    <property type="entry name" value="BTB/POZ_dom"/>
</dbReference>
<dbReference type="Pfam" id="PF00651">
    <property type="entry name" value="BTB"/>
    <property type="match status" value="1"/>
</dbReference>
<dbReference type="SUPFAM" id="SSF54695">
    <property type="entry name" value="POZ domain"/>
    <property type="match status" value="1"/>
</dbReference>
<gene>
    <name evidence="3" type="ORF">ASPNIDRAFT_52066</name>
</gene>
<dbReference type="PROSITE" id="PS50097">
    <property type="entry name" value="BTB"/>
    <property type="match status" value="1"/>
</dbReference>
<reference evidence="3 4" key="1">
    <citation type="journal article" date="2011" name="Genome Res.">
        <title>Comparative genomics of citric-acid-producing Aspergillus niger ATCC 1015 versus enzyme-producing CBS 513.88.</title>
        <authorList>
            <person name="Andersen M.R."/>
            <person name="Salazar M.P."/>
            <person name="Schaap P.J."/>
            <person name="van de Vondervoort P.J."/>
            <person name="Culley D."/>
            <person name="Thykaer J."/>
            <person name="Frisvad J.C."/>
            <person name="Nielsen K.F."/>
            <person name="Albang R."/>
            <person name="Albermann K."/>
            <person name="Berka R.M."/>
            <person name="Braus G.H."/>
            <person name="Braus-Stromeyer S.A."/>
            <person name="Corrochano L.M."/>
            <person name="Dai Z."/>
            <person name="van Dijck P.W."/>
            <person name="Hofmann G."/>
            <person name="Lasure L.L."/>
            <person name="Magnuson J.K."/>
            <person name="Menke H."/>
            <person name="Meijer M."/>
            <person name="Meijer S.L."/>
            <person name="Nielsen J.B."/>
            <person name="Nielsen M.L."/>
            <person name="van Ooyen A.J."/>
            <person name="Pel H.J."/>
            <person name="Poulsen L."/>
            <person name="Samson R.A."/>
            <person name="Stam H."/>
            <person name="Tsang A."/>
            <person name="van den Brink J.M."/>
            <person name="Atkins A."/>
            <person name="Aerts A."/>
            <person name="Shapiro H."/>
            <person name="Pangilinan J."/>
            <person name="Salamov A."/>
            <person name="Lou Y."/>
            <person name="Lindquist E."/>
            <person name="Lucas S."/>
            <person name="Grimwood J."/>
            <person name="Grigoriev I.V."/>
            <person name="Kubicek C.P."/>
            <person name="Martinez D."/>
            <person name="van Peij N.N."/>
            <person name="Roubos J.A."/>
            <person name="Nielsen J."/>
            <person name="Baker S.E."/>
        </authorList>
    </citation>
    <scope>NUCLEOTIDE SEQUENCE [LARGE SCALE GENOMIC DNA]</scope>
    <source>
        <strain evidence="4">ATCC 1015 / CBS 113.46 / FGSC A1144 / LSHB Ac4 / NCTC 3858a / NRRL 328 / USDA 3528.7</strain>
    </source>
</reference>
<dbReference type="CDD" id="cd18186">
    <property type="entry name" value="BTB_POZ_ZBTB_KLHL-like"/>
    <property type="match status" value="1"/>
</dbReference>
<dbReference type="InterPro" id="IPR011333">
    <property type="entry name" value="SKP1/BTB/POZ_sf"/>
</dbReference>
<dbReference type="VEuPathDB" id="FungiDB:ASPNIDRAFT2_1162096"/>
<dbReference type="PANTHER" id="PTHR47843">
    <property type="entry name" value="BTB DOMAIN-CONTAINING PROTEIN-RELATED"/>
    <property type="match status" value="1"/>
</dbReference>
<organism evidence="3 4">
    <name type="scientific">Aspergillus niger (strain ATCC 1015 / CBS 113.46 / FGSC A1144 / LSHB Ac4 / NCTC 3858a / NRRL 328 / USDA 3528.7)</name>
    <dbReference type="NCBI Taxonomy" id="380704"/>
    <lineage>
        <taxon>Eukaryota</taxon>
        <taxon>Fungi</taxon>
        <taxon>Dikarya</taxon>
        <taxon>Ascomycota</taxon>
        <taxon>Pezizomycotina</taxon>
        <taxon>Eurotiomycetes</taxon>
        <taxon>Eurotiomycetidae</taxon>
        <taxon>Eurotiales</taxon>
        <taxon>Aspergillaceae</taxon>
        <taxon>Aspergillus</taxon>
        <taxon>Aspergillus subgen. Circumdati</taxon>
    </lineage>
</organism>
<evidence type="ECO:0000313" key="3">
    <source>
        <dbReference type="EMBL" id="EHA26111.1"/>
    </source>
</evidence>
<evidence type="ECO:0000259" key="2">
    <source>
        <dbReference type="PROSITE" id="PS50097"/>
    </source>
</evidence>
<dbReference type="AlphaFoldDB" id="G3XQG9"/>
<dbReference type="PANTHER" id="PTHR47843:SF5">
    <property type="entry name" value="BTB_POZ DOMAIN PROTEIN"/>
    <property type="match status" value="1"/>
</dbReference>
<sequence>MPKGRKKQGRSAVSKPADTAVVPTEPVSANEQIIRKMKDLVLSQFLNPKYSDLSISCGDEVFPAHRNILCPQSKYFEVVCSSRFKESNGEIIIENCNPVLIKKTLEFLYTGDYTYDGAPITQAHLNSKNSSESSPETWAENNFELDADTEQYPNPSRKTNSTDSQNCQAFFHAQMYAQGDYFQINELKKKAKDYFMKSFLEHPDQDSFSSSVVEVYSSTGEHDRGLRDLVVQLTTDNLKILRNGDNPILCDGLLESVPKFMLEVCLSTLDKCAEYQRQRETMQGFKYQRGKHKARGVAAAFVLDSTEDTSSARLCYILLANAVAQFITAALTWFSSGPSLGGLVGRILIGYETALRSRLCTPYQGFADWPPHLTKWVTAYIPQCPHYFSDSTAAVRRQSPCGASTVSFAGKRGRVDYAGMDGPFTKEGESGGRNEGEIETEPYYSIAYDP</sequence>
<evidence type="ECO:0000313" key="4">
    <source>
        <dbReference type="Proteomes" id="UP000009038"/>
    </source>
</evidence>
<dbReference type="OrthoDB" id="6359816at2759"/>
<name>G3XQG9_ASPNA</name>
<proteinExistence type="predicted"/>
<evidence type="ECO:0000256" key="1">
    <source>
        <dbReference type="SAM" id="MobiDB-lite"/>
    </source>
</evidence>
<dbReference type="HOGENOM" id="CLU_608297_0_0_1"/>
<feature type="region of interest" description="Disordered" evidence="1">
    <location>
        <begin position="1"/>
        <end position="21"/>
    </location>
</feature>
<dbReference type="Gene3D" id="3.30.710.10">
    <property type="entry name" value="Potassium Channel Kv1.1, Chain A"/>
    <property type="match status" value="1"/>
</dbReference>